<feature type="transmembrane region" description="Helical" evidence="6">
    <location>
        <begin position="286"/>
        <end position="305"/>
    </location>
</feature>
<evidence type="ECO:0000256" key="3">
    <source>
        <dbReference type="ARBA" id="ARBA00022692"/>
    </source>
</evidence>
<dbReference type="KEGG" id="hvg:123410594"/>
<reference evidence="9" key="3">
    <citation type="submission" date="2022-01" db="UniProtKB">
        <authorList>
            <consortium name="EnsemblPlants"/>
        </authorList>
    </citation>
    <scope>IDENTIFICATION</scope>
    <source>
        <strain evidence="9">subsp. vulgare</strain>
    </source>
</reference>
<organism evidence="9 10">
    <name type="scientific">Hordeum vulgare subsp. vulgare</name>
    <name type="common">Domesticated barley</name>
    <dbReference type="NCBI Taxonomy" id="112509"/>
    <lineage>
        <taxon>Eukaryota</taxon>
        <taxon>Viridiplantae</taxon>
        <taxon>Streptophyta</taxon>
        <taxon>Embryophyta</taxon>
        <taxon>Tracheophyta</taxon>
        <taxon>Spermatophyta</taxon>
        <taxon>Magnoliopsida</taxon>
        <taxon>Liliopsida</taxon>
        <taxon>Poales</taxon>
        <taxon>Poaceae</taxon>
        <taxon>BOP clade</taxon>
        <taxon>Pooideae</taxon>
        <taxon>Triticodae</taxon>
        <taxon>Triticeae</taxon>
        <taxon>Hordeinae</taxon>
        <taxon>Hordeum</taxon>
    </lineage>
</organism>
<evidence type="ECO:0000259" key="8">
    <source>
        <dbReference type="Pfam" id="PF00892"/>
    </source>
</evidence>
<keyword evidence="5 6" id="KW-0472">Membrane</keyword>
<feature type="transmembrane region" description="Helical" evidence="6">
    <location>
        <begin position="73"/>
        <end position="96"/>
    </location>
</feature>
<evidence type="ECO:0000256" key="7">
    <source>
        <dbReference type="SAM" id="MobiDB-lite"/>
    </source>
</evidence>
<dbReference type="SUPFAM" id="SSF103481">
    <property type="entry name" value="Multidrug resistance efflux transporter EmrE"/>
    <property type="match status" value="2"/>
</dbReference>
<keyword evidence="3 6" id="KW-0812">Transmembrane</keyword>
<feature type="domain" description="EamA" evidence="8">
    <location>
        <begin position="12"/>
        <end position="136"/>
    </location>
</feature>
<dbReference type="GO" id="GO:0022857">
    <property type="term" value="F:transmembrane transporter activity"/>
    <property type="evidence" value="ECO:0007669"/>
    <property type="project" value="InterPro"/>
</dbReference>
<evidence type="ECO:0000256" key="6">
    <source>
        <dbReference type="RuleBase" id="RU363077"/>
    </source>
</evidence>
<feature type="transmembrane region" description="Helical" evidence="6">
    <location>
        <begin position="102"/>
        <end position="122"/>
    </location>
</feature>
<accession>A0A8I6YPX4</accession>
<proteinExistence type="inferred from homology"/>
<comment type="subcellular location">
    <subcellularLocation>
        <location evidence="1 6">Membrane</location>
        <topology evidence="1 6">Multi-pass membrane protein</topology>
    </subcellularLocation>
</comment>
<dbReference type="Gramene" id="HORVU.MOREX.r3.7HG0636630.1">
    <property type="protein sequence ID" value="HORVU.MOREX.r3.7HG0636630.1"/>
    <property type="gene ID" value="HORVU.MOREX.r3.7HG0636630"/>
</dbReference>
<evidence type="ECO:0000256" key="1">
    <source>
        <dbReference type="ARBA" id="ARBA00004141"/>
    </source>
</evidence>
<dbReference type="GeneID" id="123410594"/>
<dbReference type="Gramene" id="HORVU.MOREX.r2.7HG0529000.1">
    <property type="protein sequence ID" value="HORVU.MOREX.r2.7HG0529000.1"/>
    <property type="gene ID" value="HORVU.MOREX.r2.7HG0529000"/>
</dbReference>
<keyword evidence="4 6" id="KW-1133">Transmembrane helix</keyword>
<reference evidence="9" key="2">
    <citation type="submission" date="2020-10" db="EMBL/GenBank/DDBJ databases">
        <authorList>
            <person name="Scholz U."/>
            <person name="Mascher M."/>
            <person name="Fiebig A."/>
        </authorList>
    </citation>
    <scope>NUCLEOTIDE SEQUENCE [LARGE SCALE GENOMIC DNA]</scope>
    <source>
        <strain evidence="9">cv. Morex</strain>
    </source>
</reference>
<evidence type="ECO:0000313" key="9">
    <source>
        <dbReference type="EnsemblPlants" id="HORVU.MOREX.r3.7HG0636630.1"/>
    </source>
</evidence>
<dbReference type="InterPro" id="IPR037185">
    <property type="entry name" value="EmrE-like"/>
</dbReference>
<comment type="similarity">
    <text evidence="2 6">Belongs to the drug/metabolite transporter (DMT) superfamily. Plant drug/metabolite exporter (P-DME) (TC 2.A.7.4) family.</text>
</comment>
<dbReference type="EnsemblPlants" id="HORVU.MOREX.r3.7HG0636630.1">
    <property type="protein sequence ID" value="HORVU.MOREX.r3.7HG0636630.1"/>
    <property type="gene ID" value="HORVU.MOREX.r3.7HG0636630"/>
</dbReference>
<feature type="transmembrane region" description="Helical" evidence="6">
    <location>
        <begin position="134"/>
        <end position="154"/>
    </location>
</feature>
<dbReference type="PANTHER" id="PTHR31218">
    <property type="entry name" value="WAT1-RELATED PROTEIN"/>
    <property type="match status" value="1"/>
</dbReference>
<gene>
    <name evidence="9" type="primary">LOC123410594</name>
</gene>
<dbReference type="Pfam" id="PF00892">
    <property type="entry name" value="EamA"/>
    <property type="match status" value="2"/>
</dbReference>
<reference evidence="10" key="1">
    <citation type="journal article" date="2012" name="Nature">
        <title>A physical, genetic and functional sequence assembly of the barley genome.</title>
        <authorList>
            <consortium name="The International Barley Genome Sequencing Consortium"/>
            <person name="Mayer K.F."/>
            <person name="Waugh R."/>
            <person name="Brown J.W."/>
            <person name="Schulman A."/>
            <person name="Langridge P."/>
            <person name="Platzer M."/>
            <person name="Fincher G.B."/>
            <person name="Muehlbauer G.J."/>
            <person name="Sato K."/>
            <person name="Close T.J."/>
            <person name="Wise R.P."/>
            <person name="Stein N."/>
        </authorList>
    </citation>
    <scope>NUCLEOTIDE SEQUENCE [LARGE SCALE GENOMIC DNA]</scope>
    <source>
        <strain evidence="10">cv. Morex</strain>
    </source>
</reference>
<name>A0A8I6YPX4_HORVV</name>
<dbReference type="GO" id="GO:0005886">
    <property type="term" value="C:plasma membrane"/>
    <property type="evidence" value="ECO:0000318"/>
    <property type="project" value="GO_Central"/>
</dbReference>
<dbReference type="InterPro" id="IPR030184">
    <property type="entry name" value="WAT1-related"/>
</dbReference>
<dbReference type="OMA" id="VKDWIID"/>
<dbReference type="RefSeq" id="XP_044959473.1">
    <property type="nucleotide sequence ID" value="XM_045103538.1"/>
</dbReference>
<feature type="domain" description="EamA" evidence="8">
    <location>
        <begin position="190"/>
        <end position="330"/>
    </location>
</feature>
<protein>
    <recommendedName>
        <fullName evidence="6">WAT1-related protein</fullName>
    </recommendedName>
</protein>
<feature type="transmembrane region" description="Helical" evidence="6">
    <location>
        <begin position="311"/>
        <end position="330"/>
    </location>
</feature>
<sequence length="368" mass="39485">MGGTGGGGVWPVVVMVFLNVIAAVMVSLVKVAMNGGLDPLVLVTLQQLTAACFLGPIAFFREGKARPKMTLEIFAYLFASAALGAALRQYMIFVALRYTTATFVTAFSNVAPVLTFLLAAATRSESLNLRTATGAAKLAGTLVSLAGAMVLTFYRGVPLTHAHHGGQLHYSAPSPASSVADPGASKRWTLGTVAILGNCVCLSCWFLLHGRLARKYPYVYSCNAFMSTFSFLQVAAVGLCAHRSLGLAAWLVTSKFQILTILYAGVVGCGVSFVLLTWCIEKRGPVFVAAFIPVVQIIVSVMDFTVLHETLYLGSVLGSVFVIGGLYLLLWGKRQEALQQPPKVAEDESEQQQQPQQQQQQVQVQMQP</sequence>
<dbReference type="InterPro" id="IPR000620">
    <property type="entry name" value="EamA_dom"/>
</dbReference>
<dbReference type="Proteomes" id="UP000011116">
    <property type="component" value="Chromosome 7H"/>
</dbReference>
<feature type="transmembrane region" description="Helical" evidence="6">
    <location>
        <begin position="188"/>
        <end position="208"/>
    </location>
</feature>
<keyword evidence="10" id="KW-1185">Reference proteome</keyword>
<evidence type="ECO:0000256" key="2">
    <source>
        <dbReference type="ARBA" id="ARBA00007635"/>
    </source>
</evidence>
<dbReference type="OrthoDB" id="1728340at2759"/>
<dbReference type="AlphaFoldDB" id="A0A8I6YPX4"/>
<evidence type="ECO:0000256" key="5">
    <source>
        <dbReference type="ARBA" id="ARBA00023136"/>
    </source>
</evidence>
<feature type="region of interest" description="Disordered" evidence="7">
    <location>
        <begin position="341"/>
        <end position="368"/>
    </location>
</feature>
<evidence type="ECO:0000313" key="10">
    <source>
        <dbReference type="Proteomes" id="UP000011116"/>
    </source>
</evidence>
<feature type="transmembrane region" description="Helical" evidence="6">
    <location>
        <begin position="229"/>
        <end position="252"/>
    </location>
</feature>
<feature type="transmembrane region" description="Helical" evidence="6">
    <location>
        <begin position="12"/>
        <end position="33"/>
    </location>
</feature>
<feature type="compositionally biased region" description="Low complexity" evidence="7">
    <location>
        <begin position="351"/>
        <end position="368"/>
    </location>
</feature>
<feature type="transmembrane region" description="Helical" evidence="6">
    <location>
        <begin position="39"/>
        <end position="61"/>
    </location>
</feature>
<feature type="transmembrane region" description="Helical" evidence="6">
    <location>
        <begin position="258"/>
        <end position="279"/>
    </location>
</feature>
<evidence type="ECO:0000256" key="4">
    <source>
        <dbReference type="ARBA" id="ARBA00022989"/>
    </source>
</evidence>